<dbReference type="GO" id="GO:0006779">
    <property type="term" value="P:porphyrin-containing compound biosynthetic process"/>
    <property type="evidence" value="ECO:0007669"/>
    <property type="project" value="InterPro"/>
</dbReference>
<dbReference type="AlphaFoldDB" id="A0A5C1QMC2"/>
<dbReference type="PANTHER" id="PTHR47099:SF1">
    <property type="entry name" value="METHYLCOBAMIDE:COM METHYLTRANSFERASE MTBA"/>
    <property type="match status" value="1"/>
</dbReference>
<name>A0A5C1QMC2_9SPIO</name>
<dbReference type="Pfam" id="PF01208">
    <property type="entry name" value="URO-D"/>
    <property type="match status" value="1"/>
</dbReference>
<feature type="domain" description="Uroporphyrinogen decarboxylase (URO-D)" evidence="1">
    <location>
        <begin position="8"/>
        <end position="344"/>
    </location>
</feature>
<accession>A0A5C1QMC2</accession>
<dbReference type="RefSeq" id="WP_149486439.1">
    <property type="nucleotide sequence ID" value="NZ_CP036150.1"/>
</dbReference>
<keyword evidence="3" id="KW-1185">Reference proteome</keyword>
<evidence type="ECO:0000259" key="1">
    <source>
        <dbReference type="Pfam" id="PF01208"/>
    </source>
</evidence>
<dbReference type="Gene3D" id="3.20.20.210">
    <property type="match status" value="1"/>
</dbReference>
<sequence>MKEMTGLERCRAVLNNDLPDRVPVVPQTFMFAAETAGFRIGDMNKNGKMMADSHIISQDKYGYDGCVIDVDDASLAEACGAKVIFDNPNEPALVDEHNPLVNDLRQFKDMELPDPLKDGRLPAWLEATDRLVSEIGNRVFIMGRSDQGPFDLLCLLRGTQNFMMELITEDPKIIWDALDWCREANLRFAKAQKDAGAHATSIGDSYAGPNLISPDMYRQFAWEHELTLCKQVQDYGIPWSLHICGNTNEILGDMASTGAKILEVDWQVDMKKASDIVAGRAVLMGNIDPSDPLVYGTPEGVDLKAKQIIEATEGKNLFLSSGCAMGRHTPEANMRAMINAAKKYSN</sequence>
<dbReference type="InterPro" id="IPR038071">
    <property type="entry name" value="UROD/MetE-like_sf"/>
</dbReference>
<dbReference type="PANTHER" id="PTHR47099">
    <property type="entry name" value="METHYLCOBAMIDE:COM METHYLTRANSFERASE MTBA"/>
    <property type="match status" value="1"/>
</dbReference>
<dbReference type="CDD" id="cd03465">
    <property type="entry name" value="URO-D_like"/>
    <property type="match status" value="1"/>
</dbReference>
<dbReference type="InterPro" id="IPR052024">
    <property type="entry name" value="Methanogen_methyltrans"/>
</dbReference>
<dbReference type="OrthoDB" id="367378at2"/>
<dbReference type="EMBL" id="CP036150">
    <property type="protein sequence ID" value="QEN08359.1"/>
    <property type="molecule type" value="Genomic_DNA"/>
</dbReference>
<organism evidence="2 3">
    <name type="scientific">Oceanispirochaeta crateris</name>
    <dbReference type="NCBI Taxonomy" id="2518645"/>
    <lineage>
        <taxon>Bacteria</taxon>
        <taxon>Pseudomonadati</taxon>
        <taxon>Spirochaetota</taxon>
        <taxon>Spirochaetia</taxon>
        <taxon>Spirochaetales</taxon>
        <taxon>Spirochaetaceae</taxon>
        <taxon>Oceanispirochaeta</taxon>
    </lineage>
</organism>
<dbReference type="Proteomes" id="UP000324209">
    <property type="component" value="Chromosome"/>
</dbReference>
<dbReference type="GO" id="GO:0004853">
    <property type="term" value="F:uroporphyrinogen decarboxylase activity"/>
    <property type="evidence" value="ECO:0007669"/>
    <property type="project" value="InterPro"/>
</dbReference>
<evidence type="ECO:0000313" key="3">
    <source>
        <dbReference type="Proteomes" id="UP000324209"/>
    </source>
</evidence>
<gene>
    <name evidence="2" type="ORF">EXM22_10300</name>
</gene>
<reference evidence="2 3" key="1">
    <citation type="submission" date="2019-02" db="EMBL/GenBank/DDBJ databases">
        <title>Complete Genome Sequence and Methylome Analysis of free living Spirochaetas.</title>
        <authorList>
            <person name="Fomenkov A."/>
            <person name="Dubinina G."/>
            <person name="Leshcheva N."/>
            <person name="Mikheeva N."/>
            <person name="Grabovich M."/>
            <person name="Vincze T."/>
            <person name="Roberts R.J."/>
        </authorList>
    </citation>
    <scope>NUCLEOTIDE SEQUENCE [LARGE SCALE GENOMIC DNA]</scope>
    <source>
        <strain evidence="2 3">K2</strain>
    </source>
</reference>
<proteinExistence type="predicted"/>
<dbReference type="SUPFAM" id="SSF51726">
    <property type="entry name" value="UROD/MetE-like"/>
    <property type="match status" value="1"/>
</dbReference>
<dbReference type="KEGG" id="ock:EXM22_10300"/>
<evidence type="ECO:0000313" key="2">
    <source>
        <dbReference type="EMBL" id="QEN08359.1"/>
    </source>
</evidence>
<dbReference type="InterPro" id="IPR000257">
    <property type="entry name" value="Uroporphyrinogen_deCOase"/>
</dbReference>
<protein>
    <submittedName>
        <fullName evidence="2">Uroporphyrinogen decarboxylase</fullName>
    </submittedName>
</protein>